<name>A0A401IEZ7_APHSA</name>
<keyword evidence="2" id="KW-0812">Transmembrane</keyword>
<keyword evidence="2" id="KW-0472">Membrane</keyword>
<accession>A0A401IEZ7</accession>
<dbReference type="AlphaFoldDB" id="A0A401IEZ7"/>
<feature type="region of interest" description="Disordered" evidence="1">
    <location>
        <begin position="53"/>
        <end position="81"/>
    </location>
</feature>
<keyword evidence="4" id="KW-1185">Reference proteome</keyword>
<evidence type="ECO:0000313" key="4">
    <source>
        <dbReference type="Proteomes" id="UP000287247"/>
    </source>
</evidence>
<evidence type="ECO:0000313" key="3">
    <source>
        <dbReference type="EMBL" id="GBF79814.1"/>
    </source>
</evidence>
<protein>
    <submittedName>
        <fullName evidence="3">Uncharacterized protein</fullName>
    </submittedName>
</protein>
<sequence>MCGVEKLMNLSKSRRQPRPWGLILEILLITSAIAAAAGVGFGAALRLNRPAEPGASALHSDQSFPPRQDWPIGQSSDTVSQ</sequence>
<evidence type="ECO:0000256" key="1">
    <source>
        <dbReference type="SAM" id="MobiDB-lite"/>
    </source>
</evidence>
<feature type="transmembrane region" description="Helical" evidence="2">
    <location>
        <begin position="20"/>
        <end position="45"/>
    </location>
</feature>
<evidence type="ECO:0000256" key="2">
    <source>
        <dbReference type="SAM" id="Phobius"/>
    </source>
</evidence>
<organism evidence="3 4">
    <name type="scientific">Aphanothece sacrum FPU1</name>
    <dbReference type="NCBI Taxonomy" id="1920663"/>
    <lineage>
        <taxon>Bacteria</taxon>
        <taxon>Bacillati</taxon>
        <taxon>Cyanobacteriota</taxon>
        <taxon>Cyanophyceae</taxon>
        <taxon>Oscillatoriophycideae</taxon>
        <taxon>Chroococcales</taxon>
        <taxon>Aphanothecaceae</taxon>
        <taxon>Aphanothece</taxon>
    </lineage>
</organism>
<dbReference type="EMBL" id="BDQK01000005">
    <property type="protein sequence ID" value="GBF79814.1"/>
    <property type="molecule type" value="Genomic_DNA"/>
</dbReference>
<comment type="caution">
    <text evidence="3">The sequence shown here is derived from an EMBL/GenBank/DDBJ whole genome shotgun (WGS) entry which is preliminary data.</text>
</comment>
<dbReference type="Proteomes" id="UP000287247">
    <property type="component" value="Unassembled WGS sequence"/>
</dbReference>
<gene>
    <name evidence="3" type="ORF">AsFPU1_1214</name>
</gene>
<keyword evidence="2" id="KW-1133">Transmembrane helix</keyword>
<reference evidence="4" key="1">
    <citation type="submission" date="2017-05" db="EMBL/GenBank/DDBJ databases">
        <title>Physiological properties and genetic analysis related to exopolysaccharide production of fresh-water unicellular cyanobacterium Aphanothece sacrum, Suizenji Nori, that has been cultured as a food source in Japan.</title>
        <authorList>
            <person name="Kanesaki Y."/>
            <person name="Yoshikawa S."/>
            <person name="Ohki K."/>
        </authorList>
    </citation>
    <scope>NUCLEOTIDE SEQUENCE [LARGE SCALE GENOMIC DNA]</scope>
    <source>
        <strain evidence="4">FPU1</strain>
    </source>
</reference>
<proteinExistence type="predicted"/>